<sequence>MFNKELSYKELKNLNRSIYLYLHCGYNFDKVLHAISKQKGLNRKVRKFINESIYSLHSGKSIYLSFKSTKKIPSYMLNILKVGEETGRLEETFKELWNYYSWKNKSKKEMINAISYPVTILILSLVISFLVIMYFIPQIYGLMQNISVESTKSINRIMELNRVLKNYGIYIAIVSAIILVFAVYLFTNNKKIKYIILNKTPLLNSIYLDSFSMNFFNSLYVTLCNGITLKEGIEINKLVQKDYIISGKLDRVTEDIENGKSLFTSLDSSELFNTEDLNLLLTGEESGQLEETFKNIAFLKEEQLKSNINMILKGIQPLMIILLGLVIFNIIYSTIIPVIDMMEKIQ</sequence>
<evidence type="ECO:0000256" key="1">
    <source>
        <dbReference type="ARBA" id="ARBA00004651"/>
    </source>
</evidence>
<evidence type="ECO:0000256" key="4">
    <source>
        <dbReference type="ARBA" id="ARBA00022692"/>
    </source>
</evidence>
<feature type="transmembrane region" description="Helical" evidence="7">
    <location>
        <begin position="318"/>
        <end position="339"/>
    </location>
</feature>
<keyword evidence="4 7" id="KW-0812">Transmembrane</keyword>
<evidence type="ECO:0000259" key="8">
    <source>
        <dbReference type="Pfam" id="PF00482"/>
    </source>
</evidence>
<name>A0A4U9R9H2_HATHI</name>
<reference evidence="9 10" key="1">
    <citation type="submission" date="2019-05" db="EMBL/GenBank/DDBJ databases">
        <authorList>
            <consortium name="Pathogen Informatics"/>
        </authorList>
    </citation>
    <scope>NUCLEOTIDE SEQUENCE [LARGE SCALE GENOMIC DNA]</scope>
    <source>
        <strain evidence="9 10">NCTC503</strain>
    </source>
</reference>
<dbReference type="KEGG" id="hhw:NCTC503_01173"/>
<dbReference type="PANTHER" id="PTHR30012">
    <property type="entry name" value="GENERAL SECRETION PATHWAY PROTEIN"/>
    <property type="match status" value="1"/>
</dbReference>
<dbReference type="Proteomes" id="UP000308489">
    <property type="component" value="Chromosome 1"/>
</dbReference>
<dbReference type="Gene3D" id="1.20.81.30">
    <property type="entry name" value="Type II secretion system (T2SS), domain F"/>
    <property type="match status" value="2"/>
</dbReference>
<feature type="domain" description="Type II secretion system protein GspF" evidence="8">
    <location>
        <begin position="215"/>
        <end position="337"/>
    </location>
</feature>
<keyword evidence="5 7" id="KW-1133">Transmembrane helix</keyword>
<gene>
    <name evidence="9" type="primary">epsF_2</name>
    <name evidence="9" type="ORF">NCTC503_01173</name>
</gene>
<dbReference type="OrthoDB" id="1936008at2"/>
<feature type="domain" description="Type II secretion system protein GspF" evidence="8">
    <location>
        <begin position="18"/>
        <end position="137"/>
    </location>
</feature>
<dbReference type="PRINTS" id="PR00812">
    <property type="entry name" value="BCTERIALGSPF"/>
</dbReference>
<keyword evidence="6 7" id="KW-0472">Membrane</keyword>
<proteinExistence type="inferred from homology"/>
<dbReference type="InterPro" id="IPR018076">
    <property type="entry name" value="T2SS_GspF_dom"/>
</dbReference>
<feature type="transmembrane region" description="Helical" evidence="7">
    <location>
        <begin position="167"/>
        <end position="186"/>
    </location>
</feature>
<evidence type="ECO:0000256" key="6">
    <source>
        <dbReference type="ARBA" id="ARBA00023136"/>
    </source>
</evidence>
<evidence type="ECO:0000256" key="2">
    <source>
        <dbReference type="ARBA" id="ARBA00005745"/>
    </source>
</evidence>
<dbReference type="Pfam" id="PF00482">
    <property type="entry name" value="T2SSF"/>
    <property type="match status" value="2"/>
</dbReference>
<evidence type="ECO:0000256" key="7">
    <source>
        <dbReference type="SAM" id="Phobius"/>
    </source>
</evidence>
<dbReference type="InterPro" id="IPR003004">
    <property type="entry name" value="GspF/PilC"/>
</dbReference>
<comment type="subcellular location">
    <subcellularLocation>
        <location evidence="1">Cell membrane</location>
        <topology evidence="1">Multi-pass membrane protein</topology>
    </subcellularLocation>
</comment>
<evidence type="ECO:0000256" key="3">
    <source>
        <dbReference type="ARBA" id="ARBA00022475"/>
    </source>
</evidence>
<dbReference type="AlphaFoldDB" id="A0A4U9R9H2"/>
<protein>
    <submittedName>
        <fullName evidence="9">General secretion pathway protein F</fullName>
    </submittedName>
</protein>
<accession>A0A4U9R9H2</accession>
<dbReference type="EMBL" id="LR590481">
    <property type="protein sequence ID" value="VTQ88039.1"/>
    <property type="molecule type" value="Genomic_DNA"/>
</dbReference>
<evidence type="ECO:0000313" key="9">
    <source>
        <dbReference type="EMBL" id="VTQ88039.1"/>
    </source>
</evidence>
<feature type="transmembrane region" description="Helical" evidence="7">
    <location>
        <begin position="113"/>
        <end position="136"/>
    </location>
</feature>
<dbReference type="InterPro" id="IPR042094">
    <property type="entry name" value="T2SS_GspF_sf"/>
</dbReference>
<organism evidence="9 10">
    <name type="scientific">Hathewaya histolytica</name>
    <name type="common">Clostridium histolyticum</name>
    <dbReference type="NCBI Taxonomy" id="1498"/>
    <lineage>
        <taxon>Bacteria</taxon>
        <taxon>Bacillati</taxon>
        <taxon>Bacillota</taxon>
        <taxon>Clostridia</taxon>
        <taxon>Eubacteriales</taxon>
        <taxon>Clostridiaceae</taxon>
        <taxon>Hathewaya</taxon>
    </lineage>
</organism>
<dbReference type="RefSeq" id="WP_138209863.1">
    <property type="nucleotide sequence ID" value="NZ_CBCRUQ010000004.1"/>
</dbReference>
<evidence type="ECO:0000313" key="10">
    <source>
        <dbReference type="Proteomes" id="UP000308489"/>
    </source>
</evidence>
<keyword evidence="10" id="KW-1185">Reference proteome</keyword>
<dbReference type="GO" id="GO:0005886">
    <property type="term" value="C:plasma membrane"/>
    <property type="evidence" value="ECO:0007669"/>
    <property type="project" value="UniProtKB-SubCell"/>
</dbReference>
<dbReference type="PANTHER" id="PTHR30012:SF0">
    <property type="entry name" value="TYPE II SECRETION SYSTEM PROTEIN F-RELATED"/>
    <property type="match status" value="1"/>
</dbReference>
<keyword evidence="3" id="KW-1003">Cell membrane</keyword>
<evidence type="ECO:0000256" key="5">
    <source>
        <dbReference type="ARBA" id="ARBA00022989"/>
    </source>
</evidence>
<comment type="similarity">
    <text evidence="2">Belongs to the GSP F family.</text>
</comment>